<dbReference type="PANTHER" id="PTHR39586">
    <property type="entry name" value="CYTOPLASMIC PROTEIN-RELATED"/>
    <property type="match status" value="1"/>
</dbReference>
<dbReference type="GO" id="GO:0044010">
    <property type="term" value="P:single-species biofilm formation"/>
    <property type="evidence" value="ECO:0007669"/>
    <property type="project" value="TreeGrafter"/>
</dbReference>
<dbReference type="Proteomes" id="UP000029224">
    <property type="component" value="Unassembled WGS sequence"/>
</dbReference>
<evidence type="ECO:0000313" key="2">
    <source>
        <dbReference type="EMBL" id="GAL33102.1"/>
    </source>
</evidence>
<organism evidence="2 3">
    <name type="scientific">Vibrio maritimus</name>
    <dbReference type="NCBI Taxonomy" id="990268"/>
    <lineage>
        <taxon>Bacteria</taxon>
        <taxon>Pseudomonadati</taxon>
        <taxon>Pseudomonadota</taxon>
        <taxon>Gammaproteobacteria</taxon>
        <taxon>Vibrionales</taxon>
        <taxon>Vibrionaceae</taxon>
        <taxon>Vibrio</taxon>
    </lineage>
</organism>
<proteinExistence type="predicted"/>
<reference evidence="2 3" key="2">
    <citation type="submission" date="2014-09" db="EMBL/GenBank/DDBJ databases">
        <authorList>
            <consortium name="NBRP consortium"/>
            <person name="Sawabe T."/>
            <person name="Meirelles P."/>
            <person name="Nakanishi M."/>
            <person name="Sayaka M."/>
            <person name="Hattori M."/>
            <person name="Ohkuma M."/>
        </authorList>
    </citation>
    <scope>NUCLEOTIDE SEQUENCE [LARGE SCALE GENOMIC DNA]</scope>
    <source>
        <strain evidence="2 3">JCM 19240</strain>
    </source>
</reference>
<dbReference type="OrthoDB" id="8794567at2"/>
<gene>
    <name evidence="2" type="ORF">JCM19240_6534</name>
</gene>
<dbReference type="AlphaFoldDB" id="A0A090TPJ0"/>
<sequence length="98" mass="11312">MKLLLVELKQQLKKYSLWQQHAPDAAALSSQQPFAVDTLEPQEWLQWIFIARMESLIEAGGDTPKGFEITPYFEEVWKLRPELAEVLTVLKQIDEAAK</sequence>
<dbReference type="InterPro" id="IPR036814">
    <property type="entry name" value="YqcC-like_sf"/>
</dbReference>
<reference evidence="2 3" key="1">
    <citation type="submission" date="2014-09" db="EMBL/GenBank/DDBJ databases">
        <title>Vibrio maritimus JCM 19240. (C210) whole genome shotgun sequence.</title>
        <authorList>
            <person name="Sawabe T."/>
            <person name="Meirelles P."/>
            <person name="Nakanishi M."/>
            <person name="Sayaka M."/>
            <person name="Hattori M."/>
            <person name="Ohkuma M."/>
        </authorList>
    </citation>
    <scope>NUCLEOTIDE SEQUENCE [LARGE SCALE GENOMIC DNA]</scope>
    <source>
        <strain evidence="2 3">JCM 19240</strain>
    </source>
</reference>
<keyword evidence="3" id="KW-1185">Reference proteome</keyword>
<dbReference type="Gene3D" id="1.20.1440.40">
    <property type="entry name" value="YqcC-like"/>
    <property type="match status" value="1"/>
</dbReference>
<evidence type="ECO:0000259" key="1">
    <source>
        <dbReference type="Pfam" id="PF04287"/>
    </source>
</evidence>
<dbReference type="EMBL" id="BBMT01000002">
    <property type="protein sequence ID" value="GAL33102.1"/>
    <property type="molecule type" value="Genomic_DNA"/>
</dbReference>
<feature type="domain" description="YqcC-like" evidence="1">
    <location>
        <begin position="4"/>
        <end position="95"/>
    </location>
</feature>
<comment type="caution">
    <text evidence="2">The sequence shown here is derived from an EMBL/GenBank/DDBJ whole genome shotgun (WGS) entry which is preliminary data.</text>
</comment>
<protein>
    <recommendedName>
        <fullName evidence="1">YqcC-like domain-containing protein</fullName>
    </recommendedName>
</protein>
<dbReference type="InterPro" id="IPR007384">
    <property type="entry name" value="UCP006257"/>
</dbReference>
<name>A0A090TPJ0_9VIBR</name>
<dbReference type="InterPro" id="IPR023376">
    <property type="entry name" value="YqcC-like_dom"/>
</dbReference>
<dbReference type="SUPFAM" id="SSF158452">
    <property type="entry name" value="YqcC-like"/>
    <property type="match status" value="1"/>
</dbReference>
<evidence type="ECO:0000313" key="3">
    <source>
        <dbReference type="Proteomes" id="UP000029224"/>
    </source>
</evidence>
<dbReference type="Pfam" id="PF04287">
    <property type="entry name" value="DUF446"/>
    <property type="match status" value="1"/>
</dbReference>
<accession>A0A090TPJ0</accession>
<dbReference type="PANTHER" id="PTHR39586:SF1">
    <property type="entry name" value="CYTOPLASMIC PROTEIN"/>
    <property type="match status" value="1"/>
</dbReference>
<dbReference type="PIRSF" id="PIRSF006257">
    <property type="entry name" value="UCP006257"/>
    <property type="match status" value="1"/>
</dbReference>